<dbReference type="Gene3D" id="3.40.1760.10">
    <property type="entry name" value="YfbM-like super family"/>
    <property type="match status" value="1"/>
</dbReference>
<gene>
    <name evidence="1" type="ORF">Pla175_28370</name>
</gene>
<organism evidence="1 2">
    <name type="scientific">Pirellulimonas nuda</name>
    <dbReference type="NCBI Taxonomy" id="2528009"/>
    <lineage>
        <taxon>Bacteria</taxon>
        <taxon>Pseudomonadati</taxon>
        <taxon>Planctomycetota</taxon>
        <taxon>Planctomycetia</taxon>
        <taxon>Pirellulales</taxon>
        <taxon>Lacipirellulaceae</taxon>
        <taxon>Pirellulimonas</taxon>
    </lineage>
</organism>
<dbReference type="AlphaFoldDB" id="A0A518DD91"/>
<evidence type="ECO:0000313" key="2">
    <source>
        <dbReference type="Proteomes" id="UP000317429"/>
    </source>
</evidence>
<dbReference type="EMBL" id="CP036291">
    <property type="protein sequence ID" value="QDU89447.1"/>
    <property type="molecule type" value="Genomic_DNA"/>
</dbReference>
<dbReference type="OrthoDB" id="1821531at2"/>
<sequence>MACRGVHFALTDEQRNQLLALVESQGDVIEFIQEDIEEQWDTEWLCETDKAWDAIHRCLTDGTLSEDDSTPFHWCVLNGSQMYVGDDYVVSFVDVPNVKQVSEAIAPLSESEFRSRYDAIDQEDYGMPLSDEDFEYTWSYFSALRDLFSRAATANRSVLFSVDQ</sequence>
<proteinExistence type="predicted"/>
<dbReference type="KEGG" id="pnd:Pla175_28370"/>
<reference evidence="1 2" key="1">
    <citation type="submission" date="2019-02" db="EMBL/GenBank/DDBJ databases">
        <title>Deep-cultivation of Planctomycetes and their phenomic and genomic characterization uncovers novel biology.</title>
        <authorList>
            <person name="Wiegand S."/>
            <person name="Jogler M."/>
            <person name="Boedeker C."/>
            <person name="Pinto D."/>
            <person name="Vollmers J."/>
            <person name="Rivas-Marin E."/>
            <person name="Kohn T."/>
            <person name="Peeters S.H."/>
            <person name="Heuer A."/>
            <person name="Rast P."/>
            <person name="Oberbeckmann S."/>
            <person name="Bunk B."/>
            <person name="Jeske O."/>
            <person name="Meyerdierks A."/>
            <person name="Storesund J.E."/>
            <person name="Kallscheuer N."/>
            <person name="Luecker S."/>
            <person name="Lage O.M."/>
            <person name="Pohl T."/>
            <person name="Merkel B.J."/>
            <person name="Hornburger P."/>
            <person name="Mueller R.-W."/>
            <person name="Bruemmer F."/>
            <person name="Labrenz M."/>
            <person name="Spormann A.M."/>
            <person name="Op den Camp H."/>
            <person name="Overmann J."/>
            <person name="Amann R."/>
            <person name="Jetten M.S.M."/>
            <person name="Mascher T."/>
            <person name="Medema M.H."/>
            <person name="Devos D.P."/>
            <person name="Kaster A.-K."/>
            <person name="Ovreas L."/>
            <person name="Rohde M."/>
            <person name="Galperin M.Y."/>
            <person name="Jogler C."/>
        </authorList>
    </citation>
    <scope>NUCLEOTIDE SEQUENCE [LARGE SCALE GENOMIC DNA]</scope>
    <source>
        <strain evidence="1 2">Pla175</strain>
    </source>
</reference>
<accession>A0A518DD91</accession>
<keyword evidence="2" id="KW-1185">Reference proteome</keyword>
<dbReference type="SUPFAM" id="SSF111069">
    <property type="entry name" value="Hypothetical protein yfbM"/>
    <property type="match status" value="1"/>
</dbReference>
<dbReference type="InterPro" id="IPR015068">
    <property type="entry name" value="DUF1877"/>
</dbReference>
<dbReference type="InterPro" id="IPR035944">
    <property type="entry name" value="YfbM-like_sf"/>
</dbReference>
<protein>
    <recommendedName>
        <fullName evidence="3">DUF1877 domain-containing protein</fullName>
    </recommendedName>
</protein>
<evidence type="ECO:0008006" key="3">
    <source>
        <dbReference type="Google" id="ProtNLM"/>
    </source>
</evidence>
<dbReference type="RefSeq" id="WP_145285992.1">
    <property type="nucleotide sequence ID" value="NZ_CP036291.1"/>
</dbReference>
<dbReference type="Proteomes" id="UP000317429">
    <property type="component" value="Chromosome"/>
</dbReference>
<name>A0A518DD91_9BACT</name>
<evidence type="ECO:0000313" key="1">
    <source>
        <dbReference type="EMBL" id="QDU89447.1"/>
    </source>
</evidence>
<dbReference type="Pfam" id="PF08974">
    <property type="entry name" value="DUF1877"/>
    <property type="match status" value="1"/>
</dbReference>